<dbReference type="Pfam" id="PF13735">
    <property type="entry name" value="tRNA_NucTran2_2"/>
    <property type="match status" value="1"/>
</dbReference>
<keyword evidence="6 11" id="KW-0547">Nucleotide-binding</keyword>
<keyword evidence="5 11" id="KW-0479">Metal-binding</keyword>
<keyword evidence="8 11" id="KW-0067">ATP-binding</keyword>
<feature type="binding site" evidence="11">
    <location>
        <position position="32"/>
    </location>
    <ligand>
        <name>ATP</name>
        <dbReference type="ChEBI" id="CHEBI:30616"/>
    </ligand>
</feature>
<evidence type="ECO:0000256" key="11">
    <source>
        <dbReference type="HAMAP-Rule" id="MF_01263"/>
    </source>
</evidence>
<feature type="domain" description="CCA-adding enzyme C-terminal" evidence="14">
    <location>
        <begin position="259"/>
        <end position="391"/>
    </location>
</feature>
<organism evidence="15 16">
    <name type="scientific">Paracerasibacillus soli</name>
    <dbReference type="NCBI Taxonomy" id="480284"/>
    <lineage>
        <taxon>Bacteria</taxon>
        <taxon>Bacillati</taxon>
        <taxon>Bacillota</taxon>
        <taxon>Bacilli</taxon>
        <taxon>Bacillales</taxon>
        <taxon>Bacillaceae</taxon>
        <taxon>Paracerasibacillus</taxon>
    </lineage>
</organism>
<feature type="binding site" evidence="11">
    <location>
        <position position="162"/>
    </location>
    <ligand>
        <name>CTP</name>
        <dbReference type="ChEBI" id="CHEBI:37563"/>
    </ligand>
</feature>
<dbReference type="Gene3D" id="1.10.246.80">
    <property type="match status" value="1"/>
</dbReference>
<comment type="cofactor">
    <cofactor evidence="1 11">
        <name>Mg(2+)</name>
        <dbReference type="ChEBI" id="CHEBI:18420"/>
    </cofactor>
</comment>
<dbReference type="SUPFAM" id="SSF81301">
    <property type="entry name" value="Nucleotidyltransferase"/>
    <property type="match status" value="1"/>
</dbReference>
<comment type="subunit">
    <text evidence="11">Homodimer.</text>
</comment>
<evidence type="ECO:0000256" key="1">
    <source>
        <dbReference type="ARBA" id="ARBA00001946"/>
    </source>
</evidence>
<feature type="binding site" evidence="11">
    <location>
        <position position="159"/>
    </location>
    <ligand>
        <name>CTP</name>
        <dbReference type="ChEBI" id="CHEBI:37563"/>
    </ligand>
</feature>
<evidence type="ECO:0000313" key="16">
    <source>
        <dbReference type="Proteomes" id="UP001275315"/>
    </source>
</evidence>
<comment type="caution">
    <text evidence="15">The sequence shown here is derived from an EMBL/GenBank/DDBJ whole genome shotgun (WGS) entry which is preliminary data.</text>
</comment>
<evidence type="ECO:0000259" key="13">
    <source>
        <dbReference type="Pfam" id="PF12627"/>
    </source>
</evidence>
<evidence type="ECO:0000256" key="10">
    <source>
        <dbReference type="ARBA" id="ARBA00022884"/>
    </source>
</evidence>
<dbReference type="EC" id="2.7.7.72" evidence="11"/>
<evidence type="ECO:0000256" key="3">
    <source>
        <dbReference type="ARBA" id="ARBA00022694"/>
    </source>
</evidence>
<dbReference type="Pfam" id="PF12627">
    <property type="entry name" value="PolyA_pol_RNAbd"/>
    <property type="match status" value="1"/>
</dbReference>
<evidence type="ECO:0000256" key="6">
    <source>
        <dbReference type="ARBA" id="ARBA00022741"/>
    </source>
</evidence>
<comment type="miscellaneous">
    <text evidence="11">A single active site specifically recognizes both ATP and CTP and is responsible for their addition.</text>
</comment>
<feature type="binding site" evidence="11">
    <location>
        <position position="156"/>
    </location>
    <ligand>
        <name>CTP</name>
        <dbReference type="ChEBI" id="CHEBI:37563"/>
    </ligand>
</feature>
<keyword evidence="7 11" id="KW-0692">RNA repair</keyword>
<evidence type="ECO:0000256" key="8">
    <source>
        <dbReference type="ARBA" id="ARBA00022840"/>
    </source>
</evidence>
<feature type="binding site" evidence="11">
    <location>
        <position position="165"/>
    </location>
    <ligand>
        <name>CTP</name>
        <dbReference type="ChEBI" id="CHEBI:37563"/>
    </ligand>
</feature>
<feature type="binding site" evidence="11">
    <location>
        <position position="42"/>
    </location>
    <ligand>
        <name>Mg(2+)</name>
        <dbReference type="ChEBI" id="CHEBI:18420"/>
    </ligand>
</feature>
<dbReference type="NCBIfam" id="NF009814">
    <property type="entry name" value="PRK13299.1"/>
    <property type="match status" value="1"/>
</dbReference>
<comment type="catalytic activity">
    <reaction evidence="11">
        <text>a tRNA with a 3' CCA end + 2 CTP + ATP = a tRNA with a 3' CCACCA end + 3 diphosphate</text>
        <dbReference type="Rhea" id="RHEA:76235"/>
        <dbReference type="Rhea" id="RHEA-COMP:10468"/>
        <dbReference type="Rhea" id="RHEA-COMP:18655"/>
        <dbReference type="ChEBI" id="CHEBI:30616"/>
        <dbReference type="ChEBI" id="CHEBI:33019"/>
        <dbReference type="ChEBI" id="CHEBI:37563"/>
        <dbReference type="ChEBI" id="CHEBI:83071"/>
        <dbReference type="ChEBI" id="CHEBI:195187"/>
    </reaction>
</comment>
<evidence type="ECO:0000256" key="4">
    <source>
        <dbReference type="ARBA" id="ARBA00022695"/>
    </source>
</evidence>
<feature type="binding site" evidence="11">
    <location>
        <position position="44"/>
    </location>
    <ligand>
        <name>Mg(2+)</name>
        <dbReference type="ChEBI" id="CHEBI:18420"/>
    </ligand>
</feature>
<keyword evidence="3 11" id="KW-0819">tRNA processing</keyword>
<feature type="binding site" evidence="11">
    <location>
        <position position="32"/>
    </location>
    <ligand>
        <name>CTP</name>
        <dbReference type="ChEBI" id="CHEBI:37563"/>
    </ligand>
</feature>
<accession>A0ABU5CPM4</accession>
<evidence type="ECO:0000256" key="9">
    <source>
        <dbReference type="ARBA" id="ARBA00022842"/>
    </source>
</evidence>
<feature type="binding site" evidence="11">
    <location>
        <position position="113"/>
    </location>
    <ligand>
        <name>ATP</name>
        <dbReference type="ChEBI" id="CHEBI:30616"/>
    </ligand>
</feature>
<evidence type="ECO:0000256" key="7">
    <source>
        <dbReference type="ARBA" id="ARBA00022800"/>
    </source>
</evidence>
<dbReference type="Pfam" id="PF01743">
    <property type="entry name" value="PolyA_pol"/>
    <property type="match status" value="1"/>
</dbReference>
<dbReference type="InterPro" id="IPR043519">
    <property type="entry name" value="NT_sf"/>
</dbReference>
<dbReference type="InterPro" id="IPR032828">
    <property type="entry name" value="PolyA_RNA-bd"/>
</dbReference>
<dbReference type="InterPro" id="IPR032810">
    <property type="entry name" value="CCA-adding_enz_C"/>
</dbReference>
<feature type="binding site" evidence="11">
    <location>
        <position position="156"/>
    </location>
    <ligand>
        <name>ATP</name>
        <dbReference type="ChEBI" id="CHEBI:30616"/>
    </ligand>
</feature>
<dbReference type="PANTHER" id="PTHR46173:SF1">
    <property type="entry name" value="CCA TRNA NUCLEOTIDYLTRANSFERASE 1, MITOCHONDRIAL"/>
    <property type="match status" value="1"/>
</dbReference>
<feature type="binding site" evidence="11">
    <location>
        <position position="29"/>
    </location>
    <ligand>
        <name>ATP</name>
        <dbReference type="ChEBI" id="CHEBI:30616"/>
    </ligand>
</feature>
<dbReference type="Gene3D" id="3.30.460.10">
    <property type="entry name" value="Beta Polymerase, domain 2"/>
    <property type="match status" value="1"/>
</dbReference>
<dbReference type="InterPro" id="IPR023068">
    <property type="entry name" value="CCA-adding_enz_firmicutes"/>
</dbReference>
<dbReference type="PROSITE" id="PS51257">
    <property type="entry name" value="PROKAR_LIPOPROTEIN"/>
    <property type="match status" value="1"/>
</dbReference>
<name>A0ABU5CPM4_9BACI</name>
<reference evidence="15 16" key="1">
    <citation type="submission" date="2023-10" db="EMBL/GenBank/DDBJ databases">
        <title>Virgibacillus soli CC-YMP-6 genome.</title>
        <authorList>
            <person name="Miliotis G."/>
            <person name="Sengupta P."/>
            <person name="Hameed A."/>
            <person name="Chuvochina M."/>
            <person name="Mcdonagh F."/>
            <person name="Simpson A.C."/>
            <person name="Singh N.K."/>
            <person name="Rekha P.D."/>
            <person name="Raman K."/>
            <person name="Hugenholtz P."/>
            <person name="Venkateswaran K."/>
        </authorList>
    </citation>
    <scope>NUCLEOTIDE SEQUENCE [LARGE SCALE GENOMIC DNA]</scope>
    <source>
        <strain evidence="15 16">CC-YMP-6</strain>
    </source>
</reference>
<comment type="catalytic activity">
    <reaction evidence="11">
        <text>a tRNA precursor + 2 CTP + ATP = a tRNA with a 3' CCA end + 3 diphosphate</text>
        <dbReference type="Rhea" id="RHEA:14433"/>
        <dbReference type="Rhea" id="RHEA-COMP:10465"/>
        <dbReference type="Rhea" id="RHEA-COMP:10468"/>
        <dbReference type="ChEBI" id="CHEBI:30616"/>
        <dbReference type="ChEBI" id="CHEBI:33019"/>
        <dbReference type="ChEBI" id="CHEBI:37563"/>
        <dbReference type="ChEBI" id="CHEBI:74896"/>
        <dbReference type="ChEBI" id="CHEBI:83071"/>
        <dbReference type="EC" id="2.7.7.72"/>
    </reaction>
</comment>
<comment type="function">
    <text evidence="11">Catalyzes the addition and repair of the essential 3'-terminal CCA sequence in tRNAs without using a nucleic acid template. Adds these three nucleotides in the order of C, C, and A to the tRNA nucleotide-73, using CTP and ATP as substrates and producing inorganic pyrophosphate. tRNA 3'-terminal CCA addition is required both for tRNA processing and repair. Also involved in tRNA surveillance by mediating tandem CCA addition to generate a CCACCA at the 3' terminus of unstable tRNAs. While stable tRNAs receive only 3'-terminal CCA, unstable tRNAs are marked with CCACCA and rapidly degraded.</text>
</comment>
<dbReference type="Gene3D" id="1.10.3090.10">
    <property type="entry name" value="cca-adding enzyme, domain 2"/>
    <property type="match status" value="1"/>
</dbReference>
<proteinExistence type="inferred from homology"/>
<feature type="binding site" evidence="11">
    <location>
        <position position="29"/>
    </location>
    <ligand>
        <name>CTP</name>
        <dbReference type="ChEBI" id="CHEBI:37563"/>
    </ligand>
</feature>
<protein>
    <recommendedName>
        <fullName evidence="11">CCA-adding enzyme</fullName>
        <ecNumber evidence="11">2.7.7.72</ecNumber>
    </recommendedName>
    <alternativeName>
        <fullName evidence="11">CCA tRNA nucleotidyltransferase</fullName>
    </alternativeName>
    <alternativeName>
        <fullName evidence="11">tRNA CCA-pyrophosphorylase</fullName>
    </alternativeName>
    <alternativeName>
        <fullName evidence="11">tRNA adenylyl-/cytidylyl- transferase</fullName>
    </alternativeName>
    <alternativeName>
        <fullName evidence="11">tRNA nucleotidyltransferase</fullName>
    </alternativeName>
    <alternativeName>
        <fullName evidence="11">tRNA-NT</fullName>
    </alternativeName>
</protein>
<dbReference type="EMBL" id="JAWDIQ010000001">
    <property type="protein sequence ID" value="MDY0408306.1"/>
    <property type="molecule type" value="Genomic_DNA"/>
</dbReference>
<dbReference type="RefSeq" id="WP_320379051.1">
    <property type="nucleotide sequence ID" value="NZ_JAWDIQ010000001.1"/>
</dbReference>
<dbReference type="Proteomes" id="UP001275315">
    <property type="component" value="Unassembled WGS sequence"/>
</dbReference>
<dbReference type="CDD" id="cd05398">
    <property type="entry name" value="NT_ClassII-CCAase"/>
    <property type="match status" value="1"/>
</dbReference>
<feature type="domain" description="Poly A polymerase head" evidence="12">
    <location>
        <begin position="24"/>
        <end position="144"/>
    </location>
</feature>
<keyword evidence="16" id="KW-1185">Reference proteome</keyword>
<sequence>MKMDESFHRAFEVLQIIEEHGFSAYLVGGCVRDYVLQRDVGDIDIATSATPKQIQTIFEKVIPVGIEHGTVIVRHRQNSYEVTTFRIDGDYSDQRHPDSVRFIDKIDLDLARRDFTINALAMDREKNIIDLFSGKEDLKKKTIRTVGDSLSRFNEDALRMIRALRFSSQLGFTIEVNTLQAIQQLKAEIEQVAIERILHEMTKFFAGKHICIGLRYLYATQIYQFLPVFKDNLTLIKKIPENILPLSSFSEVIALLHLVHPNISILEWVKKWKCANVIKKEATHLVDNVLYYRAHDLDPWLVYQVKQDYHKQFFRLVKILFGEIDQTTFLSLYHDLAIHSRKELQLNGNDLLDMFPQSKPGPWVQEILNTVEKLVVLRQIKNDKTMIKEWILCNPQK</sequence>
<gene>
    <name evidence="11" type="primary">cca</name>
    <name evidence="15" type="ORF">RWD45_06670</name>
</gene>
<feature type="binding site" evidence="11">
    <location>
        <position position="162"/>
    </location>
    <ligand>
        <name>ATP</name>
        <dbReference type="ChEBI" id="CHEBI:30616"/>
    </ligand>
</feature>
<dbReference type="InterPro" id="IPR002646">
    <property type="entry name" value="PolA_pol_head_dom"/>
</dbReference>
<keyword evidence="2 11" id="KW-0808">Transferase</keyword>
<evidence type="ECO:0000259" key="14">
    <source>
        <dbReference type="Pfam" id="PF13735"/>
    </source>
</evidence>
<feature type="binding site" evidence="11">
    <location>
        <position position="159"/>
    </location>
    <ligand>
        <name>ATP</name>
        <dbReference type="ChEBI" id="CHEBI:30616"/>
    </ligand>
</feature>
<dbReference type="InterPro" id="IPR050264">
    <property type="entry name" value="Bact_CCA-adding_enz_type3_sf"/>
</dbReference>
<keyword evidence="10 11" id="KW-0694">RNA-binding</keyword>
<feature type="binding site" evidence="11">
    <location>
        <position position="113"/>
    </location>
    <ligand>
        <name>CTP</name>
        <dbReference type="ChEBI" id="CHEBI:37563"/>
    </ligand>
</feature>
<evidence type="ECO:0000259" key="12">
    <source>
        <dbReference type="Pfam" id="PF01743"/>
    </source>
</evidence>
<feature type="domain" description="tRNA nucleotidyltransferase/poly(A) polymerase RNA and SrmB- binding" evidence="13">
    <location>
        <begin position="171"/>
        <end position="230"/>
    </location>
</feature>
<keyword evidence="4 11" id="KW-0548">Nucleotidyltransferase</keyword>
<feature type="binding site" evidence="11">
    <location>
        <position position="165"/>
    </location>
    <ligand>
        <name>ATP</name>
        <dbReference type="ChEBI" id="CHEBI:30616"/>
    </ligand>
</feature>
<keyword evidence="9 11" id="KW-0460">Magnesium</keyword>
<dbReference type="SUPFAM" id="SSF81891">
    <property type="entry name" value="Poly A polymerase C-terminal region-like"/>
    <property type="match status" value="1"/>
</dbReference>
<evidence type="ECO:0000313" key="15">
    <source>
        <dbReference type="EMBL" id="MDY0408306.1"/>
    </source>
</evidence>
<dbReference type="PANTHER" id="PTHR46173">
    <property type="entry name" value="CCA TRNA NUCLEOTIDYLTRANSFERASE 1, MITOCHONDRIAL"/>
    <property type="match status" value="1"/>
</dbReference>
<comment type="similarity">
    <text evidence="11">Belongs to the tRNA nucleotidyltransferase/poly(A) polymerase family. Bacterial CCA-adding enzyme type 3 subfamily.</text>
</comment>
<evidence type="ECO:0000256" key="5">
    <source>
        <dbReference type="ARBA" id="ARBA00022723"/>
    </source>
</evidence>
<dbReference type="GO" id="GO:0004810">
    <property type="term" value="F:CCA tRNA nucleotidyltransferase activity"/>
    <property type="evidence" value="ECO:0007669"/>
    <property type="project" value="UniProtKB-EC"/>
</dbReference>
<evidence type="ECO:0000256" key="2">
    <source>
        <dbReference type="ARBA" id="ARBA00022679"/>
    </source>
</evidence>
<dbReference type="HAMAP" id="MF_01263">
    <property type="entry name" value="CCA_bact_type3"/>
    <property type="match status" value="1"/>
</dbReference>